<dbReference type="AlphaFoldDB" id="A0A4P1RRK7"/>
<reference evidence="1 2" key="1">
    <citation type="journal article" date="2017" name="Plant Biotechnol. J.">
        <title>A comprehensive draft genome sequence for lupin (Lupinus angustifolius), an emerging health food: insights into plant-microbe interactions and legume evolution.</title>
        <authorList>
            <person name="Hane J.K."/>
            <person name="Ming Y."/>
            <person name="Kamphuis L.G."/>
            <person name="Nelson M.N."/>
            <person name="Garg G."/>
            <person name="Atkins C.A."/>
            <person name="Bayer P.E."/>
            <person name="Bravo A."/>
            <person name="Bringans S."/>
            <person name="Cannon S."/>
            <person name="Edwards D."/>
            <person name="Foley R."/>
            <person name="Gao L.L."/>
            <person name="Harrison M.J."/>
            <person name="Huang W."/>
            <person name="Hurgobin B."/>
            <person name="Li S."/>
            <person name="Liu C.W."/>
            <person name="McGrath A."/>
            <person name="Morahan G."/>
            <person name="Murray J."/>
            <person name="Weller J."/>
            <person name="Jian J."/>
            <person name="Singh K.B."/>
        </authorList>
    </citation>
    <scope>NUCLEOTIDE SEQUENCE [LARGE SCALE GENOMIC DNA]</scope>
    <source>
        <strain evidence="2">cv. Tanjil</strain>
        <tissue evidence="1">Whole plant</tissue>
    </source>
</reference>
<organism evidence="1 2">
    <name type="scientific">Lupinus angustifolius</name>
    <name type="common">Narrow-leaved blue lupine</name>
    <dbReference type="NCBI Taxonomy" id="3871"/>
    <lineage>
        <taxon>Eukaryota</taxon>
        <taxon>Viridiplantae</taxon>
        <taxon>Streptophyta</taxon>
        <taxon>Embryophyta</taxon>
        <taxon>Tracheophyta</taxon>
        <taxon>Spermatophyta</taxon>
        <taxon>Magnoliopsida</taxon>
        <taxon>eudicotyledons</taxon>
        <taxon>Gunneridae</taxon>
        <taxon>Pentapetalae</taxon>
        <taxon>rosids</taxon>
        <taxon>fabids</taxon>
        <taxon>Fabales</taxon>
        <taxon>Fabaceae</taxon>
        <taxon>Papilionoideae</taxon>
        <taxon>50 kb inversion clade</taxon>
        <taxon>genistoids sensu lato</taxon>
        <taxon>core genistoids</taxon>
        <taxon>Genisteae</taxon>
        <taxon>Lupinus</taxon>
    </lineage>
</organism>
<sequence length="53" mass="6029">MPKRSSQVQFMNADCPIHHTHRETLLELSPISQGLLTINNILMIRSMLKLPCA</sequence>
<keyword evidence="2" id="KW-1185">Reference proteome</keyword>
<name>A0A4P1RRK7_LUPAN</name>
<evidence type="ECO:0000313" key="2">
    <source>
        <dbReference type="Proteomes" id="UP000188354"/>
    </source>
</evidence>
<dbReference type="Gramene" id="OIW16264">
    <property type="protein sequence ID" value="OIW16264"/>
    <property type="gene ID" value="TanjilG_18979"/>
</dbReference>
<protein>
    <submittedName>
        <fullName evidence="1">Uncharacterized protein</fullName>
    </submittedName>
</protein>
<dbReference type="EMBL" id="CM007362">
    <property type="protein sequence ID" value="OIW16264.1"/>
    <property type="molecule type" value="Genomic_DNA"/>
</dbReference>
<proteinExistence type="predicted"/>
<gene>
    <name evidence="1" type="ORF">TanjilG_18979</name>
</gene>
<accession>A0A4P1RRK7</accession>
<dbReference type="Proteomes" id="UP000188354">
    <property type="component" value="Chromosome LG02"/>
</dbReference>
<evidence type="ECO:0000313" key="1">
    <source>
        <dbReference type="EMBL" id="OIW16264.1"/>
    </source>
</evidence>